<name>A0A6B0V3Q7_IXORI</name>
<proteinExistence type="predicted"/>
<evidence type="ECO:0000313" key="2">
    <source>
        <dbReference type="EMBL" id="MXU96456.1"/>
    </source>
</evidence>
<feature type="region of interest" description="Disordered" evidence="1">
    <location>
        <begin position="122"/>
        <end position="141"/>
    </location>
</feature>
<protein>
    <submittedName>
        <fullName evidence="2">Putative secreted protein</fullName>
    </submittedName>
</protein>
<dbReference type="EMBL" id="GIFC01014373">
    <property type="protein sequence ID" value="MXU96456.1"/>
    <property type="molecule type" value="Transcribed_RNA"/>
</dbReference>
<evidence type="ECO:0000256" key="1">
    <source>
        <dbReference type="SAM" id="MobiDB-lite"/>
    </source>
</evidence>
<accession>A0A6B0V3Q7</accession>
<dbReference type="AlphaFoldDB" id="A0A6B0V3Q7"/>
<sequence>MSRRTAGSSERFKLSSWSSVAGSAAMVAGSAAMVTGVKGCPTVPRGASSSTVVPGVKDCSTVGGGAGCTTMVTRVAGGSSMMTTVAGGSCVSEARIARGSCRVGRPRVAEGTTGCTSSVVRMGWPGGSSRSERTRRPGRGRPTVPVLSVAVVPVGIGVVTARVWSREITGGVIAPVAVVVGRCRGPTSDLVQELVGTTVTGRRTPSRGSTLKKYCPY</sequence>
<reference evidence="2" key="1">
    <citation type="submission" date="2019-12" db="EMBL/GenBank/DDBJ databases">
        <title>An insight into the sialome of adult female Ixodes ricinus ticks feeding for 6 days.</title>
        <authorList>
            <person name="Perner J."/>
            <person name="Ribeiro J.M.C."/>
        </authorList>
    </citation>
    <scope>NUCLEOTIDE SEQUENCE</scope>
    <source>
        <strain evidence="2">Semi-engorged</strain>
        <tissue evidence="2">Salivary glands</tissue>
    </source>
</reference>
<organism evidence="2">
    <name type="scientific">Ixodes ricinus</name>
    <name type="common">Common tick</name>
    <name type="synonym">Acarus ricinus</name>
    <dbReference type="NCBI Taxonomy" id="34613"/>
    <lineage>
        <taxon>Eukaryota</taxon>
        <taxon>Metazoa</taxon>
        <taxon>Ecdysozoa</taxon>
        <taxon>Arthropoda</taxon>
        <taxon>Chelicerata</taxon>
        <taxon>Arachnida</taxon>
        <taxon>Acari</taxon>
        <taxon>Parasitiformes</taxon>
        <taxon>Ixodida</taxon>
        <taxon>Ixodoidea</taxon>
        <taxon>Ixodidae</taxon>
        <taxon>Ixodinae</taxon>
        <taxon>Ixodes</taxon>
    </lineage>
</organism>